<protein>
    <submittedName>
        <fullName evidence="2">Uncharacterized protein</fullName>
    </submittedName>
</protein>
<feature type="transmembrane region" description="Helical" evidence="1">
    <location>
        <begin position="18"/>
        <end position="39"/>
    </location>
</feature>
<evidence type="ECO:0000313" key="3">
    <source>
        <dbReference type="Proteomes" id="UP000024635"/>
    </source>
</evidence>
<gene>
    <name evidence="2" type="primary">Acey_s0330.g2696</name>
    <name evidence="2" type="ORF">Y032_0330g2696</name>
</gene>
<evidence type="ECO:0000313" key="2">
    <source>
        <dbReference type="EMBL" id="EYB83732.1"/>
    </source>
</evidence>
<feature type="transmembrane region" description="Helical" evidence="1">
    <location>
        <begin position="175"/>
        <end position="195"/>
    </location>
</feature>
<evidence type="ECO:0000256" key="1">
    <source>
        <dbReference type="SAM" id="Phobius"/>
    </source>
</evidence>
<dbReference type="InterPro" id="IPR019422">
    <property type="entry name" value="7TM_GPCR_serpentine_rcpt_Srh"/>
</dbReference>
<feature type="transmembrane region" description="Helical" evidence="1">
    <location>
        <begin position="97"/>
        <end position="120"/>
    </location>
</feature>
<accession>A0A016S063</accession>
<feature type="transmembrane region" description="Helical" evidence="1">
    <location>
        <begin position="51"/>
        <end position="77"/>
    </location>
</feature>
<keyword evidence="1" id="KW-0812">Transmembrane</keyword>
<comment type="caution">
    <text evidence="2">The sequence shown here is derived from an EMBL/GenBank/DDBJ whole genome shotgun (WGS) entry which is preliminary data.</text>
</comment>
<reference evidence="3" key="1">
    <citation type="journal article" date="2015" name="Nat. Genet.">
        <title>The genome and transcriptome of the zoonotic hookworm Ancylostoma ceylanicum identify infection-specific gene families.</title>
        <authorList>
            <person name="Schwarz E.M."/>
            <person name="Hu Y."/>
            <person name="Antoshechkin I."/>
            <person name="Miller M.M."/>
            <person name="Sternberg P.W."/>
            <person name="Aroian R.V."/>
        </authorList>
    </citation>
    <scope>NUCLEOTIDE SEQUENCE</scope>
    <source>
        <strain evidence="3">HY135</strain>
    </source>
</reference>
<dbReference type="EMBL" id="JARK01001666">
    <property type="protein sequence ID" value="EYB83732.1"/>
    <property type="molecule type" value="Genomic_DNA"/>
</dbReference>
<keyword evidence="1" id="KW-0472">Membrane</keyword>
<sequence>MADVHSFFRVEERDTVELVFMTVSIAGIPLTFVALVIILTNTPPPMKTYKWIIVNLTVTSFLTDFVICFLFDPIPLFPEVACYSKTWVANVTEEANYILLCVSILMLQLTLSGTLVAFIYRMRSLGNLFHSLLNFSNYGFHHIAGTTYSLGLTPVVAVLIIGYKPHSEMRDILKILIPVGTTLIPLLVLFSSRYIKVPFGAQFWNLVISQTLALHSPLNTIATILATEHYLAAFIRPLKRLLSIFPRTQQKSTTNLHNKTESEFSY</sequence>
<dbReference type="Proteomes" id="UP000024635">
    <property type="component" value="Unassembled WGS sequence"/>
</dbReference>
<dbReference type="Pfam" id="PF10318">
    <property type="entry name" value="7TM_GPCR_Srh"/>
    <property type="match status" value="1"/>
</dbReference>
<keyword evidence="3" id="KW-1185">Reference proteome</keyword>
<keyword evidence="1" id="KW-1133">Transmembrane helix</keyword>
<organism evidence="2 3">
    <name type="scientific">Ancylostoma ceylanicum</name>
    <dbReference type="NCBI Taxonomy" id="53326"/>
    <lineage>
        <taxon>Eukaryota</taxon>
        <taxon>Metazoa</taxon>
        <taxon>Ecdysozoa</taxon>
        <taxon>Nematoda</taxon>
        <taxon>Chromadorea</taxon>
        <taxon>Rhabditida</taxon>
        <taxon>Rhabditina</taxon>
        <taxon>Rhabditomorpha</taxon>
        <taxon>Strongyloidea</taxon>
        <taxon>Ancylostomatidae</taxon>
        <taxon>Ancylostomatinae</taxon>
        <taxon>Ancylostoma</taxon>
    </lineage>
</organism>
<feature type="transmembrane region" description="Helical" evidence="1">
    <location>
        <begin position="140"/>
        <end position="163"/>
    </location>
</feature>
<proteinExistence type="predicted"/>
<name>A0A016S063_9BILA</name>
<dbReference type="AlphaFoldDB" id="A0A016S063"/>
<dbReference type="OrthoDB" id="5860646at2759"/>